<dbReference type="Pfam" id="PF01555">
    <property type="entry name" value="N6_N4_Mtase"/>
    <property type="match status" value="1"/>
</dbReference>
<comment type="caution">
    <text evidence="7">The sequence shown here is derived from an EMBL/GenBank/DDBJ whole genome shotgun (WGS) entry which is preliminary data.</text>
</comment>
<accession>A0A9E1LXR7</accession>
<organism evidence="7 8">
    <name type="scientific">Faecalibacterium prausnitzii</name>
    <dbReference type="NCBI Taxonomy" id="853"/>
    <lineage>
        <taxon>Bacteria</taxon>
        <taxon>Bacillati</taxon>
        <taxon>Bacillota</taxon>
        <taxon>Clostridia</taxon>
        <taxon>Eubacteriales</taxon>
        <taxon>Oscillospiraceae</taxon>
        <taxon>Faecalibacterium</taxon>
    </lineage>
</organism>
<dbReference type="InterPro" id="IPR029063">
    <property type="entry name" value="SAM-dependent_MTases_sf"/>
</dbReference>
<dbReference type="GO" id="GO:0009307">
    <property type="term" value="P:DNA restriction-modification system"/>
    <property type="evidence" value="ECO:0007669"/>
    <property type="project" value="UniProtKB-KW"/>
</dbReference>
<dbReference type="GO" id="GO:0003677">
    <property type="term" value="F:DNA binding"/>
    <property type="evidence" value="ECO:0007669"/>
    <property type="project" value="InterPro"/>
</dbReference>
<keyword evidence="3" id="KW-0808">Transferase</keyword>
<comment type="similarity">
    <text evidence="1">Belongs to the N(4)/N(6)-methyltransferase family.</text>
</comment>
<evidence type="ECO:0000256" key="2">
    <source>
        <dbReference type="ARBA" id="ARBA00022603"/>
    </source>
</evidence>
<evidence type="ECO:0000259" key="6">
    <source>
        <dbReference type="Pfam" id="PF01555"/>
    </source>
</evidence>
<dbReference type="InterPro" id="IPR002295">
    <property type="entry name" value="N4/N6-MTase_EcoPI_Mod-like"/>
</dbReference>
<keyword evidence="2" id="KW-0489">Methyltransferase</keyword>
<dbReference type="Proteomes" id="UP000811365">
    <property type="component" value="Unassembled WGS sequence"/>
</dbReference>
<dbReference type="Gene3D" id="3.40.50.150">
    <property type="entry name" value="Vaccinia Virus protein VP39"/>
    <property type="match status" value="1"/>
</dbReference>
<dbReference type="AlphaFoldDB" id="A0A9E1LXR7"/>
<dbReference type="GO" id="GO:0032259">
    <property type="term" value="P:methylation"/>
    <property type="evidence" value="ECO:0007669"/>
    <property type="project" value="UniProtKB-KW"/>
</dbReference>
<keyword evidence="5" id="KW-0680">Restriction system</keyword>
<protein>
    <submittedName>
        <fullName evidence="7">Site-specific DNA-methyltransferase</fullName>
    </submittedName>
</protein>
<reference evidence="7" key="1">
    <citation type="submission" date="2021-02" db="EMBL/GenBank/DDBJ databases">
        <title>Infant gut strain persistence is associated with maternal origin, phylogeny, and functional potential including surface adhesion and iron acquisition.</title>
        <authorList>
            <person name="Lou Y.C."/>
        </authorList>
    </citation>
    <scope>NUCLEOTIDE SEQUENCE</scope>
    <source>
        <strain evidence="7">L2_039_000G1_dasL2_039_000G1_maxbin2.maxbin.077</strain>
    </source>
</reference>
<dbReference type="InterPro" id="IPR002941">
    <property type="entry name" value="DNA_methylase_N4/N6"/>
</dbReference>
<dbReference type="EMBL" id="JAGZYH010000013">
    <property type="protein sequence ID" value="MBS6621478.1"/>
    <property type="molecule type" value="Genomic_DNA"/>
</dbReference>
<feature type="domain" description="DNA methylase N-4/N-6" evidence="6">
    <location>
        <begin position="126"/>
        <end position="505"/>
    </location>
</feature>
<dbReference type="PIRSF" id="PIRSF015855">
    <property type="entry name" value="TypeIII_Mtase_mKpnI"/>
    <property type="match status" value="1"/>
</dbReference>
<dbReference type="SUPFAM" id="SSF53335">
    <property type="entry name" value="S-adenosyl-L-methionine-dependent methyltransferases"/>
    <property type="match status" value="1"/>
</dbReference>
<evidence type="ECO:0000256" key="1">
    <source>
        <dbReference type="ARBA" id="ARBA00006594"/>
    </source>
</evidence>
<dbReference type="InterPro" id="IPR002052">
    <property type="entry name" value="DNA_methylase_N6_adenine_CS"/>
</dbReference>
<evidence type="ECO:0000256" key="4">
    <source>
        <dbReference type="ARBA" id="ARBA00022691"/>
    </source>
</evidence>
<sequence>MDNLKMHSLDGIQRNIDLIGKLFPNAITEVKRNGKVEHAIDFDVLRQELSDSIVEGREERYQFTWPDKKKAMLAANAPITATLRPVVADSVGKDGTPGGFDSENLYIEGDNLEVLKLLQETYLGKVKMIYIDPPYNTGKDFIYTDNFEQNARDYMENSGQYDEEGNRMVQNTESNGRFHTDWLNKIYPRLRIAKDLLASDGVIVISISYREVHHLVAMCESLFGGHQVVTVTVQTSGGKPSGGFNYLHEYLVWIVPKDFIANPVEAWGGKDRTPFEGLTLSTFDKEQRPNQAYPIFIDEKTGLLTGVGASLQELIGSGKYTGDKLNYVYDYSCAPIGSVAIWPVTAKGKDCVWRQIPERILSDWKKGYIKVTRNSNSKNQNQYSIQYLPSGVIEKIENGELEVIGHESNAPTLIFGANRTVGGQIPTIWLDKDNFTVNGTQGFKDLFPENDKLFDYSKPIALMKTILQATSNSDDFILDFFSGSATTAHAVMQLNAEDGGHRKFIMVQLPEKTDEKKEAYKAGYKNICEIGKERIRRAGRKIKEDAGLTAPADLDIGFRCLRLDESNMKPVYYTPEETQQQDLFSLVDNVKSDRTPEDLLFQVMLDLGVLLSSPIEATEIAGKKVFNVANGFLLACFDHDVTDETVKAIAQMKPYYAVFRDSSMANDSVATNFDQIFETYSPDTVRKVL</sequence>
<dbReference type="GO" id="GO:0008170">
    <property type="term" value="F:N-methyltransferase activity"/>
    <property type="evidence" value="ECO:0007669"/>
    <property type="project" value="InterPro"/>
</dbReference>
<proteinExistence type="inferred from homology"/>
<evidence type="ECO:0000313" key="8">
    <source>
        <dbReference type="Proteomes" id="UP000811365"/>
    </source>
</evidence>
<evidence type="ECO:0000313" key="7">
    <source>
        <dbReference type="EMBL" id="MBS6621478.1"/>
    </source>
</evidence>
<name>A0A9E1LXR7_9FIRM</name>
<dbReference type="PROSITE" id="PS00092">
    <property type="entry name" value="N6_MTASE"/>
    <property type="match status" value="1"/>
</dbReference>
<dbReference type="PRINTS" id="PR00506">
    <property type="entry name" value="D21N6MTFRASE"/>
</dbReference>
<evidence type="ECO:0000256" key="3">
    <source>
        <dbReference type="ARBA" id="ARBA00022679"/>
    </source>
</evidence>
<gene>
    <name evidence="7" type="ORF">KH315_04845</name>
</gene>
<keyword evidence="4" id="KW-0949">S-adenosyl-L-methionine</keyword>
<evidence type="ECO:0000256" key="5">
    <source>
        <dbReference type="ARBA" id="ARBA00022747"/>
    </source>
</evidence>